<dbReference type="GO" id="GO:0033557">
    <property type="term" value="C:Slx1-Slx4 complex"/>
    <property type="evidence" value="ECO:0007669"/>
    <property type="project" value="TreeGrafter"/>
</dbReference>
<feature type="region of interest" description="Disordered" evidence="1">
    <location>
        <begin position="297"/>
        <end position="329"/>
    </location>
</feature>
<feature type="compositionally biased region" description="Polar residues" evidence="1">
    <location>
        <begin position="24"/>
        <end position="39"/>
    </location>
</feature>
<keyword evidence="3" id="KW-1185">Reference proteome</keyword>
<dbReference type="PANTHER" id="PTHR21541:SF3">
    <property type="entry name" value="STRUCTURE-SPECIFIC ENDONUCLEASE SUBUNIT SLX4"/>
    <property type="match status" value="1"/>
</dbReference>
<proteinExistence type="predicted"/>
<feature type="non-terminal residue" evidence="2">
    <location>
        <position position="1032"/>
    </location>
</feature>
<feature type="region of interest" description="Disordered" evidence="1">
    <location>
        <begin position="773"/>
        <end position="823"/>
    </location>
</feature>
<name>A0AAN4ZU10_9BILA</name>
<feature type="region of interest" description="Disordered" evidence="1">
    <location>
        <begin position="167"/>
        <end position="198"/>
    </location>
</feature>
<feature type="region of interest" description="Disordered" evidence="1">
    <location>
        <begin position="476"/>
        <end position="536"/>
    </location>
</feature>
<protein>
    <recommendedName>
        <fullName evidence="4">Structure-specific endonuclease subunit SLX4</fullName>
    </recommendedName>
</protein>
<feature type="compositionally biased region" description="Basic and acidic residues" evidence="1">
    <location>
        <begin position="894"/>
        <end position="904"/>
    </location>
</feature>
<evidence type="ECO:0008006" key="4">
    <source>
        <dbReference type="Google" id="ProtNLM"/>
    </source>
</evidence>
<accession>A0AAN4ZU10</accession>
<dbReference type="AlphaFoldDB" id="A0AAN4ZU10"/>
<feature type="region of interest" description="Disordered" evidence="1">
    <location>
        <begin position="21"/>
        <end position="78"/>
    </location>
</feature>
<feature type="compositionally biased region" description="Basic and acidic residues" evidence="1">
    <location>
        <begin position="230"/>
        <end position="241"/>
    </location>
</feature>
<feature type="compositionally biased region" description="Acidic residues" evidence="1">
    <location>
        <begin position="511"/>
        <end position="522"/>
    </location>
</feature>
<organism evidence="2 3">
    <name type="scientific">Pristionchus mayeri</name>
    <dbReference type="NCBI Taxonomy" id="1317129"/>
    <lineage>
        <taxon>Eukaryota</taxon>
        <taxon>Metazoa</taxon>
        <taxon>Ecdysozoa</taxon>
        <taxon>Nematoda</taxon>
        <taxon>Chromadorea</taxon>
        <taxon>Rhabditida</taxon>
        <taxon>Rhabditina</taxon>
        <taxon>Diplogasteromorpha</taxon>
        <taxon>Diplogasteroidea</taxon>
        <taxon>Neodiplogasteridae</taxon>
        <taxon>Pristionchus</taxon>
    </lineage>
</organism>
<reference evidence="3" key="1">
    <citation type="submission" date="2022-10" db="EMBL/GenBank/DDBJ databases">
        <title>Genome assembly of Pristionchus species.</title>
        <authorList>
            <person name="Yoshida K."/>
            <person name="Sommer R.J."/>
        </authorList>
    </citation>
    <scope>NUCLEOTIDE SEQUENCE [LARGE SCALE GENOMIC DNA]</scope>
    <source>
        <strain evidence="3">RS5460</strain>
    </source>
</reference>
<evidence type="ECO:0000256" key="1">
    <source>
        <dbReference type="SAM" id="MobiDB-lite"/>
    </source>
</evidence>
<evidence type="ECO:0000313" key="3">
    <source>
        <dbReference type="Proteomes" id="UP001328107"/>
    </source>
</evidence>
<feature type="region of interest" description="Disordered" evidence="1">
    <location>
        <begin position="217"/>
        <end position="243"/>
    </location>
</feature>
<dbReference type="Proteomes" id="UP001328107">
    <property type="component" value="Unassembled WGS sequence"/>
</dbReference>
<feature type="non-terminal residue" evidence="2">
    <location>
        <position position="1"/>
    </location>
</feature>
<dbReference type="GO" id="GO:0000712">
    <property type="term" value="P:resolution of meiotic recombination intermediates"/>
    <property type="evidence" value="ECO:0007669"/>
    <property type="project" value="TreeGrafter"/>
</dbReference>
<evidence type="ECO:0000313" key="2">
    <source>
        <dbReference type="EMBL" id="GMR43260.1"/>
    </source>
</evidence>
<feature type="region of interest" description="Disordered" evidence="1">
    <location>
        <begin position="877"/>
        <end position="954"/>
    </location>
</feature>
<sequence>VCRRFPRRLMDVIELDDSDDDFIQSVNPSAPPRKSSSQQAAAPKVATRAAKRPPPISTRIDSDPILKPSASNTSNASLDDDECPICGRDLRLLNEHRRTLHLNSCLDDGEAKADLDKNLEKWKSTMDCPVCKTPLAAGPFRSAHIKKCGREHAINGRDLLNLVTTQEKVTESRRKRALPHTSAKTPKLRPKKVSKLDGEPKSLAEEELIMAKALSASLVEPNEAEEKEEEEKRKKEPEKKNGVSPMFTRIINENIRKRRSYAVVELAPRGCRCDVIEMIQSRFLRIFRERRKVMKRVEKTREEKRRKEGEDENEEEQDQVKETLAGGEKRTIRRVHMEATMANTLARLDSLSWAYRNLAMEGEKKGDISIECSDGQIRAFSWALITRTSALGRAVGENAQLSIDHPITVVRHWLQYVHCARVEWAIGAENDGVREIAKLHGPEVLVEECARLAKTRREFLGFGRVGGIIEEETASTIPPAATVPSVETEEEIAEEPVVPSPVEDASLPSDDAIEETNDEEEKEQPRDDGTIDSEGSMSDALKKRAANRLKVAQLSSKPRPLDGTFLAALQASPREIVNITVSPNSVAPPHQESSKDSFFDSIAFGVTPKRKDDEEQEEQAPPTTVPPSAVGQPTEQSEESAESMDENDAMRNILDVSCLRRSPKIRVGSEEKEEGRENVSSPVLFEDSDESMQQPAEMSQILSSPVRRSPRRSLSQSIPADTVTPKTSRPALGGKSILAQAKEQEVIYLDDTPVASPAMVVKPDTIDKPDTVLIEKTEEEESTVDETIPRMDLPSYGQGGLDTVDDGEAEGNRDDPMEERSEEDYFEHDYHEYDAFEVANEGYGEDGGEGDASMAVRAQEEVDSFLLSMRFNETREKTRGVPLTEETDSFLLSLRREEQPSREGEESEDGNGDILGGLSPVRREEEEENNRFKTPTVPEGRGRGRGRGARGGRGAVFGSHVKVLKWSNVTPKPQFEAMNDEALKAQLARYGLRPMGRKRAIATLSEIYEQTHPVVDEDAAGPSNSAAAAAAG</sequence>
<feature type="compositionally biased region" description="Low complexity" evidence="1">
    <location>
        <begin position="702"/>
        <end position="717"/>
    </location>
</feature>
<feature type="compositionally biased region" description="Basic and acidic residues" evidence="1">
    <location>
        <begin position="297"/>
        <end position="309"/>
    </location>
</feature>
<feature type="compositionally biased region" description="Basic and acidic residues" evidence="1">
    <location>
        <begin position="667"/>
        <end position="677"/>
    </location>
</feature>
<comment type="caution">
    <text evidence="2">The sequence shown here is derived from an EMBL/GenBank/DDBJ whole genome shotgun (WGS) entry which is preliminary data.</text>
</comment>
<dbReference type="CDD" id="cd22999">
    <property type="entry name" value="SAP_SLX4"/>
    <property type="match status" value="1"/>
</dbReference>
<feature type="compositionally biased region" description="Polar residues" evidence="1">
    <location>
        <begin position="691"/>
        <end position="701"/>
    </location>
</feature>
<dbReference type="PANTHER" id="PTHR21541">
    <property type="entry name" value="BTB POZ DOMAIN CONTAINING 12"/>
    <property type="match status" value="1"/>
</dbReference>
<feature type="region of interest" description="Disordered" evidence="1">
    <location>
        <begin position="583"/>
        <end position="734"/>
    </location>
</feature>
<dbReference type="EMBL" id="BTRK01000003">
    <property type="protein sequence ID" value="GMR43260.1"/>
    <property type="molecule type" value="Genomic_DNA"/>
</dbReference>
<gene>
    <name evidence="2" type="ORF">PMAYCL1PPCAC_13455</name>
</gene>
<feature type="compositionally biased region" description="Basic and acidic residues" evidence="1">
    <location>
        <begin position="810"/>
        <end position="819"/>
    </location>
</feature>
<feature type="compositionally biased region" description="Acidic residues" evidence="1">
    <location>
        <begin position="636"/>
        <end position="647"/>
    </location>
</feature>